<dbReference type="Gene3D" id="3.40.47.10">
    <property type="match status" value="1"/>
</dbReference>
<evidence type="ECO:0000259" key="1">
    <source>
        <dbReference type="Pfam" id="PF00108"/>
    </source>
</evidence>
<dbReference type="RefSeq" id="WP_101893737.1">
    <property type="nucleotide sequence ID" value="NZ_CP022684.1"/>
</dbReference>
<dbReference type="AlphaFoldDB" id="A0A2K9LLN6"/>
<dbReference type="Proteomes" id="UP000235116">
    <property type="component" value="Chromosome"/>
</dbReference>
<name>A0A2K9LLN6_9GAMM</name>
<dbReference type="InterPro" id="IPR016039">
    <property type="entry name" value="Thiolase-like"/>
</dbReference>
<protein>
    <submittedName>
        <fullName evidence="3">Thiolase</fullName>
    </submittedName>
</protein>
<dbReference type="PANTHER" id="PTHR42870:SF1">
    <property type="entry name" value="NON-SPECIFIC LIPID-TRANSFER PROTEIN-LIKE 2"/>
    <property type="match status" value="1"/>
</dbReference>
<evidence type="ECO:0000259" key="2">
    <source>
        <dbReference type="Pfam" id="PF22691"/>
    </source>
</evidence>
<reference evidence="4" key="1">
    <citation type="submission" date="2017-08" db="EMBL/GenBank/DDBJ databases">
        <title>Direct submision.</title>
        <authorList>
            <person name="Kim S.-J."/>
            <person name="Rhee S.-K."/>
        </authorList>
    </citation>
    <scope>NUCLEOTIDE SEQUENCE [LARGE SCALE GENOMIC DNA]</scope>
    <source>
        <strain evidence="4">GI5</strain>
    </source>
</reference>
<feature type="domain" description="Thiolase C-terminal" evidence="2">
    <location>
        <begin position="281"/>
        <end position="408"/>
    </location>
</feature>
<dbReference type="InterPro" id="IPR002155">
    <property type="entry name" value="Thiolase"/>
</dbReference>
<evidence type="ECO:0000313" key="3">
    <source>
        <dbReference type="EMBL" id="AUM12385.1"/>
    </source>
</evidence>
<dbReference type="PIRSF" id="PIRSF000429">
    <property type="entry name" value="Ac-CoA_Ac_transf"/>
    <property type="match status" value="1"/>
</dbReference>
<dbReference type="PANTHER" id="PTHR42870">
    <property type="entry name" value="ACETYL-COA C-ACETYLTRANSFERASE"/>
    <property type="match status" value="1"/>
</dbReference>
<dbReference type="GO" id="GO:0003988">
    <property type="term" value="F:acetyl-CoA C-acyltransferase activity"/>
    <property type="evidence" value="ECO:0007669"/>
    <property type="project" value="UniProtKB-ARBA"/>
</dbReference>
<dbReference type="KEGG" id="kak:Kalk_08130"/>
<keyword evidence="4" id="KW-1185">Reference proteome</keyword>
<sequence length="414" mass="44024">MTGICIIGVGMTRFGRHRDKSLKQLSCEAVDAALIDAGLQRNQIEEIHFANCVQGYMDGQHMIRGHAIFLEQGFQGIPIFNLESGCASGSMAFHQAVRCLLSGQADVVMAVGAEKMVCDDKGKMFNAFTSAWDIARTDWQMNIIEQMAAGPIPSGSQSDKPYSPFMDVYKAEFIQHQKLYDSTVRQVAAICAKNHLHSTHNPNAQFQQAYSIDEVLNAAPITYPLTLPMCAPISDGAAAVILCKLDKAPKLGAGSRAIPVLASTTGSGRERAPEQLDQHLVTRIADKAYEMAGVAAADVDVAELHDATAVGELLETENLGLCPPGTGGEFAERGYTSLGGSMPVNVSGGLESRGHPIAATGIAQIFDLVQQLRGEAGARQVEGARIGLQCNVGGFWGVEEASAHVAILGSKKAI</sequence>
<proteinExistence type="predicted"/>
<dbReference type="CDD" id="cd00829">
    <property type="entry name" value="SCP-x_thiolase"/>
    <property type="match status" value="1"/>
</dbReference>
<feature type="domain" description="Thiolase N-terminal" evidence="1">
    <location>
        <begin position="5"/>
        <end position="139"/>
    </location>
</feature>
<evidence type="ECO:0000313" key="4">
    <source>
        <dbReference type="Proteomes" id="UP000235116"/>
    </source>
</evidence>
<dbReference type="Pfam" id="PF00108">
    <property type="entry name" value="Thiolase_N"/>
    <property type="match status" value="1"/>
</dbReference>
<organism evidence="3 4">
    <name type="scientific">Ketobacter alkanivorans</name>
    <dbReference type="NCBI Taxonomy" id="1917421"/>
    <lineage>
        <taxon>Bacteria</taxon>
        <taxon>Pseudomonadati</taxon>
        <taxon>Pseudomonadota</taxon>
        <taxon>Gammaproteobacteria</taxon>
        <taxon>Pseudomonadales</taxon>
        <taxon>Ketobacteraceae</taxon>
        <taxon>Ketobacter</taxon>
    </lineage>
</organism>
<dbReference type="EMBL" id="CP022684">
    <property type="protein sequence ID" value="AUM12385.1"/>
    <property type="molecule type" value="Genomic_DNA"/>
</dbReference>
<dbReference type="SUPFAM" id="SSF53901">
    <property type="entry name" value="Thiolase-like"/>
    <property type="match status" value="2"/>
</dbReference>
<gene>
    <name evidence="3" type="ORF">Kalk_08130</name>
</gene>
<dbReference type="OrthoDB" id="7053663at2"/>
<dbReference type="InterPro" id="IPR055140">
    <property type="entry name" value="Thiolase_C_2"/>
</dbReference>
<dbReference type="Pfam" id="PF22691">
    <property type="entry name" value="Thiolase_C_1"/>
    <property type="match status" value="1"/>
</dbReference>
<dbReference type="InterPro" id="IPR020616">
    <property type="entry name" value="Thiolase_N"/>
</dbReference>
<accession>A0A2K9LLN6</accession>